<sequence length="542" mass="60971">MSHWNHKGKMTALSVILLGSLTVGCNKSADPPTADANTTPAPAREGPKYPAAMSYWVTLDTEAAFSIKNQGEMGAYKQLEKITGTKVTFEHPPAGAQAAKDQFNLMMATGKLPDVMYYSWKANAPDKAIKDGKILRLNELIDKYAPNLSNMLKEKPDLKKQLTSAEGNIYVFPFLATDDVQYVSHGLFVRKDWLDKLKLPVPTTIDEWENMLIAFRDQDPNGNGKKDEIPYFYRETDYETDSPFLGAYGLLASFYQENGVVKFGPYEPKFKEYLTLMNRWYEAGLIDKDYLTSDTKLRDSKMLNDLIGAQGNWAASGFGAYLQSKKEQDPHSTFSLVGVPFPSLKKGELAVTSGSSKSQWGGAGAAITTSAKNPEEIAAWLDYGYGKEGHMLFNFGVEGESYTMVNGKPQYTDLIMKNPKKLTITQALGLYNTVTYQGPYQNNAEAEKQWHAGDAQQAAMMVWAKEADRSKYLPQNLNAEEQARIASIMADLRTYMFEMINKFIMGQEKLTKFDEYIQTLKKLKIEEAIKIYQTQYDRYLKS</sequence>
<evidence type="ECO:0000313" key="2">
    <source>
        <dbReference type="EMBL" id="PYI56937.1"/>
    </source>
</evidence>
<keyword evidence="3" id="KW-1185">Reference proteome</keyword>
<protein>
    <submittedName>
        <fullName evidence="2">ABC transporter substrate-binding protein</fullName>
    </submittedName>
</protein>
<dbReference type="InterPro" id="IPR050490">
    <property type="entry name" value="Bact_solute-bd_prot1"/>
</dbReference>
<proteinExistence type="predicted"/>
<dbReference type="RefSeq" id="WP_110837978.1">
    <property type="nucleotide sequence ID" value="NZ_QJVJ01000001.1"/>
</dbReference>
<dbReference type="PROSITE" id="PS51257">
    <property type="entry name" value="PROKAR_LIPOPROTEIN"/>
    <property type="match status" value="1"/>
</dbReference>
<dbReference type="AlphaFoldDB" id="A0A2V5KX69"/>
<dbReference type="EMBL" id="QJVJ01000001">
    <property type="protein sequence ID" value="PYI56937.1"/>
    <property type="molecule type" value="Genomic_DNA"/>
</dbReference>
<comment type="caution">
    <text evidence="2">The sequence shown here is derived from an EMBL/GenBank/DDBJ whole genome shotgun (WGS) entry which is preliminary data.</text>
</comment>
<accession>A0A2V5KX69</accession>
<keyword evidence="1" id="KW-0732">Signal</keyword>
<dbReference type="PANTHER" id="PTHR43649">
    <property type="entry name" value="ARABINOSE-BINDING PROTEIN-RELATED"/>
    <property type="match status" value="1"/>
</dbReference>
<evidence type="ECO:0000313" key="3">
    <source>
        <dbReference type="Proteomes" id="UP000247476"/>
    </source>
</evidence>
<reference evidence="2 3" key="1">
    <citation type="submission" date="2018-05" db="EMBL/GenBank/DDBJ databases">
        <title>Paenibacillus flagellatus sp. nov., isolated from selenium mineral soil.</title>
        <authorList>
            <person name="Dai X."/>
        </authorList>
    </citation>
    <scope>NUCLEOTIDE SEQUENCE [LARGE SCALE GENOMIC DNA]</scope>
    <source>
        <strain evidence="2 3">DXL2</strain>
    </source>
</reference>
<organism evidence="2 3">
    <name type="scientific">Paenibacillus flagellatus</name>
    <dbReference type="NCBI Taxonomy" id="2211139"/>
    <lineage>
        <taxon>Bacteria</taxon>
        <taxon>Bacillati</taxon>
        <taxon>Bacillota</taxon>
        <taxon>Bacilli</taxon>
        <taxon>Bacillales</taxon>
        <taxon>Paenibacillaceae</taxon>
        <taxon>Paenibacillus</taxon>
    </lineage>
</organism>
<evidence type="ECO:0000256" key="1">
    <source>
        <dbReference type="ARBA" id="ARBA00022729"/>
    </source>
</evidence>
<dbReference type="PANTHER" id="PTHR43649:SF33">
    <property type="entry name" value="POLYGALACTURONAN_RHAMNOGALACTURONAN-BINDING PROTEIN YTCQ"/>
    <property type="match status" value="1"/>
</dbReference>
<dbReference type="Gene3D" id="3.40.190.10">
    <property type="entry name" value="Periplasmic binding protein-like II"/>
    <property type="match status" value="2"/>
</dbReference>
<dbReference type="Proteomes" id="UP000247476">
    <property type="component" value="Unassembled WGS sequence"/>
</dbReference>
<dbReference type="OrthoDB" id="2542183at2"/>
<dbReference type="SUPFAM" id="SSF53850">
    <property type="entry name" value="Periplasmic binding protein-like II"/>
    <property type="match status" value="1"/>
</dbReference>
<gene>
    <name evidence="2" type="ORF">DLM86_00345</name>
</gene>
<name>A0A2V5KX69_9BACL</name>